<organism evidence="1 2">
    <name type="scientific">Irpex rosettiformis</name>
    <dbReference type="NCBI Taxonomy" id="378272"/>
    <lineage>
        <taxon>Eukaryota</taxon>
        <taxon>Fungi</taxon>
        <taxon>Dikarya</taxon>
        <taxon>Basidiomycota</taxon>
        <taxon>Agaricomycotina</taxon>
        <taxon>Agaricomycetes</taxon>
        <taxon>Polyporales</taxon>
        <taxon>Irpicaceae</taxon>
        <taxon>Irpex</taxon>
    </lineage>
</organism>
<keyword evidence="2" id="KW-1185">Reference proteome</keyword>
<gene>
    <name evidence="1" type="ORF">BDY19DRAFT_908336</name>
</gene>
<reference evidence="1" key="1">
    <citation type="journal article" date="2021" name="Environ. Microbiol.">
        <title>Gene family expansions and transcriptome signatures uncover fungal adaptations to wood decay.</title>
        <authorList>
            <person name="Hage H."/>
            <person name="Miyauchi S."/>
            <person name="Viragh M."/>
            <person name="Drula E."/>
            <person name="Min B."/>
            <person name="Chaduli D."/>
            <person name="Navarro D."/>
            <person name="Favel A."/>
            <person name="Norest M."/>
            <person name="Lesage-Meessen L."/>
            <person name="Balint B."/>
            <person name="Merenyi Z."/>
            <person name="de Eugenio L."/>
            <person name="Morin E."/>
            <person name="Martinez A.T."/>
            <person name="Baldrian P."/>
            <person name="Stursova M."/>
            <person name="Martinez M.J."/>
            <person name="Novotny C."/>
            <person name="Magnuson J.K."/>
            <person name="Spatafora J.W."/>
            <person name="Maurice S."/>
            <person name="Pangilinan J."/>
            <person name="Andreopoulos W."/>
            <person name="LaButti K."/>
            <person name="Hundley H."/>
            <person name="Na H."/>
            <person name="Kuo A."/>
            <person name="Barry K."/>
            <person name="Lipzen A."/>
            <person name="Henrissat B."/>
            <person name="Riley R."/>
            <person name="Ahrendt S."/>
            <person name="Nagy L.G."/>
            <person name="Grigoriev I.V."/>
            <person name="Martin F."/>
            <person name="Rosso M.N."/>
        </authorList>
    </citation>
    <scope>NUCLEOTIDE SEQUENCE</scope>
    <source>
        <strain evidence="1">CBS 384.51</strain>
    </source>
</reference>
<dbReference type="EMBL" id="MU274924">
    <property type="protein sequence ID" value="KAI0086358.1"/>
    <property type="molecule type" value="Genomic_DNA"/>
</dbReference>
<protein>
    <submittedName>
        <fullName evidence="1">Uncharacterized protein</fullName>
    </submittedName>
</protein>
<dbReference type="Proteomes" id="UP001055072">
    <property type="component" value="Unassembled WGS sequence"/>
</dbReference>
<comment type="caution">
    <text evidence="1">The sequence shown here is derived from an EMBL/GenBank/DDBJ whole genome shotgun (WGS) entry which is preliminary data.</text>
</comment>
<name>A0ACB8TWD8_9APHY</name>
<sequence length="339" mass="38569">MPTLFDSFSIQDIILNLRSHLKPFLQPCWDALAALEDDALITVITPTESRWPTYYHDVARRSTSVRGSHIELSLSHLWNDILDGKVEFLRLESSLPDLMTGRMCAYGWKIRLRIGFTWSLGCKFHVYMARLDTILKWKTPRSPNFQITSGTPQLKSSDIYYETVFPSMQPVLMLDDVPYSSLAAYIRAFQESLDLDTSAIVGFSAMGSSALPNSQSVMASLPFLPRKYVHPSRSTALNAIPPSARRTLTPVLTSLESILQLLSSGPQQFIIDSVQNASDQYARYLQDYAEDLVNRSFVRDKFVNRWGMEGWREEVLMGQWEAALFSAGILKRWLVVVRK</sequence>
<proteinExistence type="predicted"/>
<evidence type="ECO:0000313" key="1">
    <source>
        <dbReference type="EMBL" id="KAI0086358.1"/>
    </source>
</evidence>
<accession>A0ACB8TWD8</accession>
<evidence type="ECO:0000313" key="2">
    <source>
        <dbReference type="Proteomes" id="UP001055072"/>
    </source>
</evidence>